<keyword evidence="12" id="KW-1185">Reference proteome</keyword>
<dbReference type="GO" id="GO:0006122">
    <property type="term" value="P:mitochondrial electron transport, ubiquinol to cytochrome c"/>
    <property type="evidence" value="ECO:0007669"/>
    <property type="project" value="InterPro"/>
</dbReference>
<dbReference type="OrthoDB" id="425749at2759"/>
<evidence type="ECO:0000313" key="12">
    <source>
        <dbReference type="Proteomes" id="UP000694844"/>
    </source>
</evidence>
<evidence type="ECO:0000256" key="7">
    <source>
        <dbReference type="ARBA" id="ARBA00022982"/>
    </source>
</evidence>
<comment type="subcellular location">
    <subcellularLocation>
        <location evidence="1">Mitochondrion inner membrane</location>
        <topology evidence="1">Peripheral membrane protein</topology>
        <orientation evidence="1">Matrix side</orientation>
    </subcellularLocation>
</comment>
<name>A0A8B8AG09_CRAVI</name>
<dbReference type="Proteomes" id="UP000694844">
    <property type="component" value="Chromosome 1"/>
</dbReference>
<accession>A0A8B8AG09</accession>
<evidence type="ECO:0000256" key="8">
    <source>
        <dbReference type="ARBA" id="ARBA00023128"/>
    </source>
</evidence>
<dbReference type="GeneID" id="111101799"/>
<reference evidence="13" key="2">
    <citation type="submission" date="2025-08" db="UniProtKB">
        <authorList>
            <consortium name="RefSeq"/>
        </authorList>
    </citation>
    <scope>IDENTIFICATION</scope>
    <source>
        <tissue evidence="13">Whole sample</tissue>
    </source>
</reference>
<evidence type="ECO:0000256" key="5">
    <source>
        <dbReference type="ARBA" id="ARBA00022660"/>
    </source>
</evidence>
<evidence type="ECO:0000256" key="3">
    <source>
        <dbReference type="ARBA" id="ARBA00016323"/>
    </source>
</evidence>
<keyword evidence="8 11" id="KW-0496">Mitochondrion</keyword>
<comment type="function">
    <text evidence="11">Component of the ubiquinol-cytochrome c oxidoreductase, a multisubunit transmembrane complex that is part of the mitochondrial electron transport chain which drives oxidative phosphorylation.</text>
</comment>
<dbReference type="GO" id="GO:0005743">
    <property type="term" value="C:mitochondrial inner membrane"/>
    <property type="evidence" value="ECO:0007669"/>
    <property type="project" value="UniProtKB-SubCell"/>
</dbReference>
<evidence type="ECO:0000256" key="11">
    <source>
        <dbReference type="PIRNR" id="PIRNR000022"/>
    </source>
</evidence>
<dbReference type="PANTHER" id="PTHR12022:SF0">
    <property type="entry name" value="CYTOCHROME B-C1 COMPLEX SUBUNIT 7"/>
    <property type="match status" value="1"/>
</dbReference>
<evidence type="ECO:0000256" key="9">
    <source>
        <dbReference type="ARBA" id="ARBA00023136"/>
    </source>
</evidence>
<evidence type="ECO:0000256" key="4">
    <source>
        <dbReference type="ARBA" id="ARBA00022448"/>
    </source>
</evidence>
<keyword evidence="9 11" id="KW-0472">Membrane</keyword>
<comment type="similarity">
    <text evidence="2 11">Belongs to the UQCRB/QCR7 family.</text>
</comment>
<organism evidence="12 13">
    <name type="scientific">Crassostrea virginica</name>
    <name type="common">Eastern oyster</name>
    <dbReference type="NCBI Taxonomy" id="6565"/>
    <lineage>
        <taxon>Eukaryota</taxon>
        <taxon>Metazoa</taxon>
        <taxon>Spiralia</taxon>
        <taxon>Lophotrochozoa</taxon>
        <taxon>Mollusca</taxon>
        <taxon>Bivalvia</taxon>
        <taxon>Autobranchia</taxon>
        <taxon>Pteriomorphia</taxon>
        <taxon>Ostreida</taxon>
        <taxon>Ostreoidea</taxon>
        <taxon>Ostreidae</taxon>
        <taxon>Crassostrea</taxon>
    </lineage>
</organism>
<sequence length="109" mass="13382">MAKAVANRSLSYKIKRWMYYKSYFPSLGLWRDDMLRETPFLKEALKRCPREDLEARNYRIARATVLFNNRIQLPEDQWTKLDEDRLYLTPIMKQIQKEVKEREEYEKSK</sequence>
<evidence type="ECO:0000256" key="2">
    <source>
        <dbReference type="ARBA" id="ARBA00008554"/>
    </source>
</evidence>
<keyword evidence="4 11" id="KW-0813">Transport</keyword>
<dbReference type="PIRSF" id="PIRSF000022">
    <property type="entry name" value="Bc1_14K"/>
    <property type="match status" value="1"/>
</dbReference>
<dbReference type="Pfam" id="PF02271">
    <property type="entry name" value="UCR_14kD"/>
    <property type="match status" value="1"/>
</dbReference>
<dbReference type="Gene3D" id="1.10.1090.10">
    <property type="entry name" value="Cytochrome b-c1 complex subunit 7"/>
    <property type="match status" value="1"/>
</dbReference>
<keyword evidence="5 11" id="KW-0679">Respiratory chain</keyword>
<dbReference type="InterPro" id="IPR003197">
    <property type="entry name" value="QCR7"/>
</dbReference>
<protein>
    <recommendedName>
        <fullName evidence="3 11">Cytochrome b-c1 complex subunit 7</fullName>
    </recommendedName>
</protein>
<evidence type="ECO:0000256" key="6">
    <source>
        <dbReference type="ARBA" id="ARBA00022792"/>
    </source>
</evidence>
<gene>
    <name evidence="13" type="primary">LOC111101799</name>
</gene>
<dbReference type="KEGG" id="cvn:111101799"/>
<keyword evidence="6 11" id="KW-0999">Mitochondrion inner membrane</keyword>
<dbReference type="InterPro" id="IPR036544">
    <property type="entry name" value="QCR7_sf"/>
</dbReference>
<reference evidence="12" key="1">
    <citation type="submission" date="2024-06" db="UniProtKB">
        <authorList>
            <consortium name="RefSeq"/>
        </authorList>
    </citation>
    <scope>NUCLEOTIDE SEQUENCE [LARGE SCALE GENOMIC DNA]</scope>
</reference>
<dbReference type="PANTHER" id="PTHR12022">
    <property type="entry name" value="UBIQUINOL-CYTOCHROME C REDUCTASE COMPLEX 14 KD PROTEIN"/>
    <property type="match status" value="1"/>
</dbReference>
<dbReference type="RefSeq" id="XP_022290115.1">
    <property type="nucleotide sequence ID" value="XM_022434407.1"/>
</dbReference>
<evidence type="ECO:0000313" key="13">
    <source>
        <dbReference type="RefSeq" id="XP_022290115.1"/>
    </source>
</evidence>
<dbReference type="SUPFAM" id="SSF81524">
    <property type="entry name" value="14 kDa protein of cytochrome bc1 complex (Ubiquinol-cytochrome c reductase)"/>
    <property type="match status" value="1"/>
</dbReference>
<proteinExistence type="inferred from homology"/>
<evidence type="ECO:0000256" key="1">
    <source>
        <dbReference type="ARBA" id="ARBA00004443"/>
    </source>
</evidence>
<evidence type="ECO:0000256" key="10">
    <source>
        <dbReference type="ARBA" id="ARBA00038521"/>
    </source>
</evidence>
<dbReference type="AlphaFoldDB" id="A0A8B8AG09"/>
<comment type="subunit">
    <text evidence="10">Component of the ubiquinol-cytochrome c oxidoreductase (cytochrome b-c1 complex, complex III, CIII), a multisubunit enzyme composed of 3 respiratory subunits cytochrome b, cytochrome c1 and Rieske protein, 2 core protein subunits, and additional low-molecular weight protein subunits. The complex exists as an obligatory dimer and forms supercomplexes (SCs) in the inner mitochondrial membrane with cytochrome c oxidase (complex IV, CIV).</text>
</comment>
<dbReference type="GO" id="GO:0045275">
    <property type="term" value="C:respiratory chain complex III"/>
    <property type="evidence" value="ECO:0007669"/>
    <property type="project" value="InterPro"/>
</dbReference>
<keyword evidence="7 11" id="KW-0249">Electron transport</keyword>